<proteinExistence type="predicted"/>
<protein>
    <submittedName>
        <fullName evidence="2">Deaminase</fullName>
    </submittedName>
</protein>
<dbReference type="PANTHER" id="PTHR38011">
    <property type="entry name" value="DIHYDROFOLATE REDUCTASE FAMILY PROTEIN (AFU_ORTHOLOGUE AFUA_8G06820)"/>
    <property type="match status" value="1"/>
</dbReference>
<sequence length="174" mass="18651">MACIYFTASSLDGFVVDDRDRLDWLTSREHDPDGPFGVDAFLSTIGAVVMGSATYAWIVANHPGEWMYAQPSWVLTSRPEIVRPEHPVRVAGGDVAELYPVLEEAAGGKDVWVVGGGVVAAQFVAAGLVDEMIVTYAPCSLGAGAPVLPVRSEWALRDTAINGEFVCARWAAVR</sequence>
<dbReference type="GO" id="GO:0008703">
    <property type="term" value="F:5-amino-6-(5-phosphoribosylamino)uracil reductase activity"/>
    <property type="evidence" value="ECO:0007669"/>
    <property type="project" value="InterPro"/>
</dbReference>
<comment type="caution">
    <text evidence="2">The sequence shown here is derived from an EMBL/GenBank/DDBJ whole genome shotgun (WGS) entry which is preliminary data.</text>
</comment>
<evidence type="ECO:0000259" key="1">
    <source>
        <dbReference type="Pfam" id="PF01872"/>
    </source>
</evidence>
<dbReference type="PANTHER" id="PTHR38011:SF11">
    <property type="entry name" value="2,5-DIAMINO-6-RIBOSYLAMINO-4(3H)-PYRIMIDINONE 5'-PHOSPHATE REDUCTASE"/>
    <property type="match status" value="1"/>
</dbReference>
<evidence type="ECO:0000313" key="2">
    <source>
        <dbReference type="EMBL" id="OFJ52378.1"/>
    </source>
</evidence>
<dbReference type="OrthoDB" id="3427770at2"/>
<feature type="domain" description="Bacterial bifunctional deaminase-reductase C-terminal" evidence="1">
    <location>
        <begin position="5"/>
        <end position="148"/>
    </location>
</feature>
<evidence type="ECO:0000313" key="3">
    <source>
        <dbReference type="Proteomes" id="UP000178953"/>
    </source>
</evidence>
<dbReference type="InterPro" id="IPR002734">
    <property type="entry name" value="RibDG_C"/>
</dbReference>
<dbReference type="EMBL" id="MCHX01000041">
    <property type="protein sequence ID" value="OFJ52378.1"/>
    <property type="molecule type" value="Genomic_DNA"/>
</dbReference>
<dbReference type="AlphaFoldDB" id="A0A1E8Q1B1"/>
<accession>A0A1E8Q1B1</accession>
<dbReference type="Gene3D" id="3.40.430.10">
    <property type="entry name" value="Dihydrofolate Reductase, subunit A"/>
    <property type="match status" value="1"/>
</dbReference>
<dbReference type="SUPFAM" id="SSF53597">
    <property type="entry name" value="Dihydrofolate reductase-like"/>
    <property type="match status" value="1"/>
</dbReference>
<gene>
    <name evidence="2" type="ORF">BEL07_17730</name>
</gene>
<dbReference type="Proteomes" id="UP000178953">
    <property type="component" value="Unassembled WGS sequence"/>
</dbReference>
<dbReference type="GO" id="GO:0009231">
    <property type="term" value="P:riboflavin biosynthetic process"/>
    <property type="evidence" value="ECO:0007669"/>
    <property type="project" value="InterPro"/>
</dbReference>
<name>A0A1E8Q1B1_9MYCO</name>
<organism evidence="2 3">
    <name type="scientific">Mycolicibacterium grossiae</name>
    <dbReference type="NCBI Taxonomy" id="1552759"/>
    <lineage>
        <taxon>Bacteria</taxon>
        <taxon>Bacillati</taxon>
        <taxon>Actinomycetota</taxon>
        <taxon>Actinomycetes</taxon>
        <taxon>Mycobacteriales</taxon>
        <taxon>Mycobacteriaceae</taxon>
        <taxon>Mycolicibacterium</taxon>
    </lineage>
</organism>
<dbReference type="InterPro" id="IPR050765">
    <property type="entry name" value="Riboflavin_Biosynth_HTPR"/>
</dbReference>
<keyword evidence="3" id="KW-1185">Reference proteome</keyword>
<dbReference type="Pfam" id="PF01872">
    <property type="entry name" value="RibD_C"/>
    <property type="match status" value="1"/>
</dbReference>
<dbReference type="InterPro" id="IPR024072">
    <property type="entry name" value="DHFR-like_dom_sf"/>
</dbReference>
<reference evidence="2 3" key="1">
    <citation type="submission" date="2016-09" db="EMBL/GenBank/DDBJ databases">
        <title>genome sequence of Mycobacterium sp. 739 SCH.</title>
        <authorList>
            <person name="Greninger A.L."/>
            <person name="Qin X."/>
            <person name="Jerome K."/>
            <person name="Vora S."/>
            <person name="Quinn K."/>
        </authorList>
    </citation>
    <scope>NUCLEOTIDE SEQUENCE [LARGE SCALE GENOMIC DNA]</scope>
    <source>
        <strain evidence="2 3">SCH</strain>
    </source>
</reference>
<dbReference type="RefSeq" id="WP_070354444.1">
    <property type="nucleotide sequence ID" value="NZ_CP043474.1"/>
</dbReference>